<dbReference type="AlphaFoldDB" id="A0AAE0ZNG6"/>
<protein>
    <submittedName>
        <fullName evidence="1">Uncharacterized protein</fullName>
    </submittedName>
</protein>
<dbReference type="Proteomes" id="UP001283361">
    <property type="component" value="Unassembled WGS sequence"/>
</dbReference>
<organism evidence="1 2">
    <name type="scientific">Elysia crispata</name>
    <name type="common">lettuce slug</name>
    <dbReference type="NCBI Taxonomy" id="231223"/>
    <lineage>
        <taxon>Eukaryota</taxon>
        <taxon>Metazoa</taxon>
        <taxon>Spiralia</taxon>
        <taxon>Lophotrochozoa</taxon>
        <taxon>Mollusca</taxon>
        <taxon>Gastropoda</taxon>
        <taxon>Heterobranchia</taxon>
        <taxon>Euthyneura</taxon>
        <taxon>Panpulmonata</taxon>
        <taxon>Sacoglossa</taxon>
        <taxon>Placobranchoidea</taxon>
        <taxon>Plakobranchidae</taxon>
        <taxon>Elysia</taxon>
    </lineage>
</organism>
<dbReference type="EMBL" id="JAWDGP010003612">
    <property type="protein sequence ID" value="KAK3772625.1"/>
    <property type="molecule type" value="Genomic_DNA"/>
</dbReference>
<sequence>MAEVGMTAQQFTECLDRMLNQPDISLITSEDTPKSLWLIMLSELWPLPSPKILQHPQRDGQMRNLNENEQLRNQIIKMED</sequence>
<gene>
    <name evidence="1" type="ORF">RRG08_006756</name>
</gene>
<evidence type="ECO:0000313" key="2">
    <source>
        <dbReference type="Proteomes" id="UP001283361"/>
    </source>
</evidence>
<reference evidence="1" key="1">
    <citation type="journal article" date="2023" name="G3 (Bethesda)">
        <title>A reference genome for the long-term kleptoplast-retaining sea slug Elysia crispata morphotype clarki.</title>
        <authorList>
            <person name="Eastman K.E."/>
            <person name="Pendleton A.L."/>
            <person name="Shaikh M.A."/>
            <person name="Suttiyut T."/>
            <person name="Ogas R."/>
            <person name="Tomko P."/>
            <person name="Gavelis G."/>
            <person name="Widhalm J.R."/>
            <person name="Wisecaver J.H."/>
        </authorList>
    </citation>
    <scope>NUCLEOTIDE SEQUENCE</scope>
    <source>
        <strain evidence="1">ECLA1</strain>
    </source>
</reference>
<comment type="caution">
    <text evidence="1">The sequence shown here is derived from an EMBL/GenBank/DDBJ whole genome shotgun (WGS) entry which is preliminary data.</text>
</comment>
<keyword evidence="2" id="KW-1185">Reference proteome</keyword>
<proteinExistence type="predicted"/>
<accession>A0AAE0ZNG6</accession>
<name>A0AAE0ZNG6_9GAST</name>
<evidence type="ECO:0000313" key="1">
    <source>
        <dbReference type="EMBL" id="KAK3772625.1"/>
    </source>
</evidence>